<dbReference type="AlphaFoldDB" id="W2JLH2"/>
<organism evidence="3 6">
    <name type="scientific">Phytophthora nicotianae</name>
    <name type="common">Potato buckeye rot agent</name>
    <name type="synonym">Phytophthora parasitica</name>
    <dbReference type="NCBI Taxonomy" id="4792"/>
    <lineage>
        <taxon>Eukaryota</taxon>
        <taxon>Sar</taxon>
        <taxon>Stramenopiles</taxon>
        <taxon>Oomycota</taxon>
        <taxon>Peronosporomycetes</taxon>
        <taxon>Peronosporales</taxon>
        <taxon>Peronosporaceae</taxon>
        <taxon>Phytophthora</taxon>
    </lineage>
</organism>
<evidence type="ECO:0000313" key="6">
    <source>
        <dbReference type="Proteomes" id="UP000053864"/>
    </source>
</evidence>
<feature type="compositionally biased region" description="Basic and acidic residues" evidence="1">
    <location>
        <begin position="23"/>
        <end position="33"/>
    </location>
</feature>
<evidence type="ECO:0000313" key="5">
    <source>
        <dbReference type="EMBL" id="ETM52737.1"/>
    </source>
</evidence>
<dbReference type="EMBL" id="KI671541">
    <property type="protein sequence ID" value="ETL46453.1"/>
    <property type="molecule type" value="Genomic_DNA"/>
</dbReference>
<dbReference type="Proteomes" id="UP000054423">
    <property type="component" value="Unassembled WGS sequence"/>
</dbReference>
<dbReference type="EMBL" id="KI678284">
    <property type="protein sequence ID" value="ETL99589.1"/>
    <property type="molecule type" value="Genomic_DNA"/>
</dbReference>
<dbReference type="Proteomes" id="UP000053864">
    <property type="component" value="Unassembled WGS sequence"/>
</dbReference>
<dbReference type="Proteomes" id="UP000053236">
    <property type="component" value="Unassembled WGS sequence"/>
</dbReference>
<evidence type="ECO:0000313" key="2">
    <source>
        <dbReference type="EMBL" id="ETK93028.1"/>
    </source>
</evidence>
<reference evidence="5" key="4">
    <citation type="submission" date="2013-11" db="EMBL/GenBank/DDBJ databases">
        <title>The Genome Sequence of Phytophthora parasitica IAC_01/95.</title>
        <authorList>
            <consortium name="The Broad Institute Genomics Platform"/>
            <person name="Russ C."/>
            <person name="Tyler B."/>
            <person name="Panabieres F."/>
            <person name="Shan W."/>
            <person name="Tripathy S."/>
            <person name="Grunwald N."/>
            <person name="Machado M."/>
            <person name="Johnson C.S."/>
            <person name="Arredondo F."/>
            <person name="Hong C."/>
            <person name="Coffey M."/>
            <person name="Young S.K."/>
            <person name="Zeng Q."/>
            <person name="Gargeya S."/>
            <person name="Fitzgerald M."/>
            <person name="Abouelleil A."/>
            <person name="Alvarado L."/>
            <person name="Chapman S.B."/>
            <person name="Gainer-Dewar J."/>
            <person name="Goldberg J."/>
            <person name="Griggs A."/>
            <person name="Gujja S."/>
            <person name="Hansen M."/>
            <person name="Howarth C."/>
            <person name="Imamovic A."/>
            <person name="Ireland A."/>
            <person name="Larimer J."/>
            <person name="McCowan C."/>
            <person name="Murphy C."/>
            <person name="Pearson M."/>
            <person name="Poon T.W."/>
            <person name="Priest M."/>
            <person name="Roberts A."/>
            <person name="Saif S."/>
            <person name="Shea T."/>
            <person name="Sykes S."/>
            <person name="Wortman J."/>
            <person name="Nusbaum C."/>
            <person name="Birren B."/>
        </authorList>
    </citation>
    <scope>NUCLEOTIDE SEQUENCE [LARGE SCALE GENOMIC DNA]</scope>
    <source>
        <strain evidence="5">IAC_01/95</strain>
    </source>
</reference>
<feature type="compositionally biased region" description="Polar residues" evidence="1">
    <location>
        <begin position="1"/>
        <end position="12"/>
    </location>
</feature>
<sequence>MLDANSHSSFCTSMPKRGGAGSLRDELSPAEQR</sequence>
<accession>W2JLH2</accession>
<evidence type="ECO:0000313" key="3">
    <source>
        <dbReference type="EMBL" id="ETL46453.1"/>
    </source>
</evidence>
<dbReference type="EMBL" id="KI685025">
    <property type="protein sequence ID" value="ETK93028.1"/>
    <property type="molecule type" value="Genomic_DNA"/>
</dbReference>
<dbReference type="Proteomes" id="UP000054532">
    <property type="component" value="Unassembled WGS sequence"/>
</dbReference>
<dbReference type="EMBL" id="KI691524">
    <property type="protein sequence ID" value="ETM52737.1"/>
    <property type="molecule type" value="Genomic_DNA"/>
</dbReference>
<name>W2JLH2_PHYNI</name>
<reference evidence="3 6" key="3">
    <citation type="submission" date="2013-11" db="EMBL/GenBank/DDBJ databases">
        <title>The Genome Sequence of Phytophthora parasitica CJ05E6.</title>
        <authorList>
            <consortium name="The Broad Institute Genomics Platform"/>
            <person name="Russ C."/>
            <person name="Tyler B."/>
            <person name="Panabieres F."/>
            <person name="Shan W."/>
            <person name="Tripathy S."/>
            <person name="Grunwald N."/>
            <person name="Machado M."/>
            <person name="Johnson C.S."/>
            <person name="Arredondo F."/>
            <person name="Hong C."/>
            <person name="Coffey M."/>
            <person name="Young S.K."/>
            <person name="Zeng Q."/>
            <person name="Gargeya S."/>
            <person name="Fitzgerald M."/>
            <person name="Abouelleil A."/>
            <person name="Alvarado L."/>
            <person name="Chapman S.B."/>
            <person name="Gainer-Dewar J."/>
            <person name="Goldberg J."/>
            <person name="Griggs A."/>
            <person name="Gujja S."/>
            <person name="Hansen M."/>
            <person name="Howarth C."/>
            <person name="Imamovic A."/>
            <person name="Ireland A."/>
            <person name="Larimer J."/>
            <person name="McCowan C."/>
            <person name="Murphy C."/>
            <person name="Pearson M."/>
            <person name="Poon T.W."/>
            <person name="Priest M."/>
            <person name="Roberts A."/>
            <person name="Saif S."/>
            <person name="Shea T."/>
            <person name="Sykes S."/>
            <person name="Wortman J."/>
            <person name="Nusbaum C."/>
            <person name="Birren B."/>
        </authorList>
    </citation>
    <scope>NUCLEOTIDE SEQUENCE [LARGE SCALE GENOMIC DNA]</scope>
    <source>
        <strain evidence="3 6">CJ05E6</strain>
    </source>
</reference>
<reference evidence="4" key="1">
    <citation type="submission" date="2013-11" db="EMBL/GenBank/DDBJ databases">
        <title>The Genome Sequence of Phytophthora parasitica CHvinca01.</title>
        <authorList>
            <consortium name="The Broad Institute Genomics Platform"/>
            <person name="Russ C."/>
            <person name="Tyler B."/>
            <person name="Panabieres F."/>
            <person name="Shan W."/>
            <person name="Tripathy S."/>
            <person name="Grunwald N."/>
            <person name="Machado M."/>
            <person name="Johnson C.S."/>
            <person name="Arredondo F."/>
            <person name="Hong C."/>
            <person name="Coffey M."/>
            <person name="Young S.K."/>
            <person name="Zeng Q."/>
            <person name="Gargeya S."/>
            <person name="Fitzgerald M."/>
            <person name="Abouelleil A."/>
            <person name="Alvarado L."/>
            <person name="Chapman S.B."/>
            <person name="Gainer-Dewar J."/>
            <person name="Goldberg J."/>
            <person name="Griggs A."/>
            <person name="Gujja S."/>
            <person name="Hansen M."/>
            <person name="Howarth C."/>
            <person name="Imamovic A."/>
            <person name="Ireland A."/>
            <person name="Larimer J."/>
            <person name="McCowan C."/>
            <person name="Murphy C."/>
            <person name="Pearson M."/>
            <person name="Poon T.W."/>
            <person name="Priest M."/>
            <person name="Roberts A."/>
            <person name="Saif S."/>
            <person name="Shea T."/>
            <person name="Sykes S."/>
            <person name="Wortman J."/>
            <person name="Nusbaum C."/>
            <person name="Birren B."/>
        </authorList>
    </citation>
    <scope>NUCLEOTIDE SEQUENCE [LARGE SCALE GENOMIC DNA]</scope>
    <source>
        <strain evidence="4">CHvinca01</strain>
    </source>
</reference>
<evidence type="ECO:0000313" key="4">
    <source>
        <dbReference type="EMBL" id="ETL99589.1"/>
    </source>
</evidence>
<evidence type="ECO:0000256" key="1">
    <source>
        <dbReference type="SAM" id="MobiDB-lite"/>
    </source>
</evidence>
<gene>
    <name evidence="5" type="ORF">L914_03682</name>
    <name evidence="2" type="ORF">L915_03717</name>
    <name evidence="3" type="ORF">L916_03654</name>
    <name evidence="4" type="ORF">L917_03576</name>
</gene>
<proteinExistence type="predicted"/>
<protein>
    <submittedName>
        <fullName evidence="3">Uncharacterized protein</fullName>
    </submittedName>
</protein>
<reference evidence="2" key="2">
    <citation type="submission" date="2013-11" db="EMBL/GenBank/DDBJ databases">
        <title>The Genome Sequence of Phytophthora parasitica CJ02B3.</title>
        <authorList>
            <consortium name="The Broad Institute Genomics Platform"/>
            <person name="Russ C."/>
            <person name="Tyler B."/>
            <person name="Panabieres F."/>
            <person name="Shan W."/>
            <person name="Tripathy S."/>
            <person name="Grunwald N."/>
            <person name="Machado M."/>
            <person name="Johnson C.S."/>
            <person name="Arredondo F."/>
            <person name="Hong C."/>
            <person name="Coffey M."/>
            <person name="Young S.K."/>
            <person name="Zeng Q."/>
            <person name="Gargeya S."/>
            <person name="Fitzgerald M."/>
            <person name="Abouelleil A."/>
            <person name="Alvarado L."/>
            <person name="Chapman S.B."/>
            <person name="Gainer-Dewar J."/>
            <person name="Goldberg J."/>
            <person name="Griggs A."/>
            <person name="Gujja S."/>
            <person name="Hansen M."/>
            <person name="Howarth C."/>
            <person name="Imamovic A."/>
            <person name="Ireland A."/>
            <person name="Larimer J."/>
            <person name="McCowan C."/>
            <person name="Murphy C."/>
            <person name="Pearson M."/>
            <person name="Poon T.W."/>
            <person name="Priest M."/>
            <person name="Roberts A."/>
            <person name="Saif S."/>
            <person name="Shea T."/>
            <person name="Sykes S."/>
            <person name="Wortman J."/>
            <person name="Nusbaum C."/>
            <person name="Birren B."/>
        </authorList>
    </citation>
    <scope>NUCLEOTIDE SEQUENCE [LARGE SCALE GENOMIC DNA]</scope>
    <source>
        <strain evidence="2">CJ02B3</strain>
    </source>
</reference>
<feature type="region of interest" description="Disordered" evidence="1">
    <location>
        <begin position="1"/>
        <end position="33"/>
    </location>
</feature>